<keyword evidence="18" id="KW-1185">Reference proteome</keyword>
<keyword evidence="17" id="KW-0808">Transferase</keyword>
<evidence type="ECO:0000256" key="11">
    <source>
        <dbReference type="ARBA" id="ARBA00022989"/>
    </source>
</evidence>
<keyword evidence="10" id="KW-0573">Peptidoglycan synthesis</keyword>
<dbReference type="PANTHER" id="PTHR30627:SF2">
    <property type="entry name" value="PEPTIDOGLYCAN D,D-TRANSPEPTIDASE MRDA"/>
    <property type="match status" value="1"/>
</dbReference>
<keyword evidence="4" id="KW-0997">Cell inner membrane</keyword>
<evidence type="ECO:0000256" key="4">
    <source>
        <dbReference type="ARBA" id="ARBA00022519"/>
    </source>
</evidence>
<evidence type="ECO:0000313" key="17">
    <source>
        <dbReference type="EMBL" id="PQV64612.1"/>
    </source>
</evidence>
<protein>
    <submittedName>
        <fullName evidence="17">Peptidoglycan glycosyltransferase</fullName>
    </submittedName>
</protein>
<feature type="domain" description="Penicillin-binding protein dimerisation" evidence="16">
    <location>
        <begin position="74"/>
        <end position="253"/>
    </location>
</feature>
<evidence type="ECO:0000256" key="14">
    <source>
        <dbReference type="SAM" id="Phobius"/>
    </source>
</evidence>
<dbReference type="Proteomes" id="UP000237684">
    <property type="component" value="Unassembled WGS sequence"/>
</dbReference>
<sequence>MATILPPSSKIRDTGAGWDVADAPKIRRRALTTTVFLGTAFFALLARLWYLQVVEGSQFMALAQHNRIARVPFPAPRGLILDRRGAILATSRSLHSVALVPGTLPSKKREAAQRTKLLGTLSFLLGTSSRAIEAQLTEASEKGGRFYDPVTIAEDVDLKTITLIEENRPRLGSSVLITDDLKRLYPQGSLAAHVLGYTGLVTRRDLSRAEEAGEELKFDDKIGKSGLERQYNALLMGERGAQEYEVDARGRPQKPRGRVEDIPGATLRLTLDLKLQRAAETALAKARNNGAIAAIDPRNGAVLALASRPTFNPNIFSLPKKQFNPIYRQIVANPGHPLLDRPVVSRFPPGSTFKLITASAGLEQGSITPGTMAYCSGGMRLGRFFGCWGTHGATNLSHALAISCDVYFYQAALKMGNPESSGPTYLATVARRFGLGRDTGIDLPSDEAGLVPDPAWRAKINKTRPDLARWFPGNTLNMSIGQGDVLATPLQMALATGAVANGGTLWKPHILGEAVDKNGKVLQKIKPSGESVGISAKNLAIVRQGLRDVVTKGTGKACAMPNVNVAGKTGSAEDVHNVLPHSWWVCYAPAEKPTIAIAVMIENAGHGSTNALPVAKAVLEAAFPLAPKTKIGMKKIG</sequence>
<evidence type="ECO:0000259" key="16">
    <source>
        <dbReference type="Pfam" id="PF03717"/>
    </source>
</evidence>
<accession>A0A2S8SUZ8</accession>
<dbReference type="Pfam" id="PF03717">
    <property type="entry name" value="PBP_dimer"/>
    <property type="match status" value="1"/>
</dbReference>
<evidence type="ECO:0000256" key="1">
    <source>
        <dbReference type="ARBA" id="ARBA00004167"/>
    </source>
</evidence>
<feature type="transmembrane region" description="Helical" evidence="14">
    <location>
        <begin position="30"/>
        <end position="50"/>
    </location>
</feature>
<evidence type="ECO:0000256" key="8">
    <source>
        <dbReference type="ARBA" id="ARBA00022801"/>
    </source>
</evidence>
<dbReference type="InterPro" id="IPR012338">
    <property type="entry name" value="Beta-lactam/transpept-like"/>
</dbReference>
<evidence type="ECO:0000313" key="18">
    <source>
        <dbReference type="Proteomes" id="UP000237684"/>
    </source>
</evidence>
<dbReference type="FunCoup" id="A0A2S8SUZ8">
    <property type="interactions" value="315"/>
</dbReference>
<dbReference type="GO" id="GO:0071972">
    <property type="term" value="F:peptidoglycan L,D-transpeptidase activity"/>
    <property type="evidence" value="ECO:0007669"/>
    <property type="project" value="TreeGrafter"/>
</dbReference>
<keyword evidence="9" id="KW-0133">Cell shape</keyword>
<dbReference type="GO" id="GO:0006508">
    <property type="term" value="P:proteolysis"/>
    <property type="evidence" value="ECO:0007669"/>
    <property type="project" value="UniProtKB-KW"/>
</dbReference>
<dbReference type="NCBIfam" id="TIGR03423">
    <property type="entry name" value="pbp2_mrdA"/>
    <property type="match status" value="1"/>
</dbReference>
<evidence type="ECO:0000256" key="13">
    <source>
        <dbReference type="ARBA" id="ARBA00023316"/>
    </source>
</evidence>
<comment type="subcellular location">
    <subcellularLocation>
        <location evidence="2">Cell membrane</location>
    </subcellularLocation>
    <subcellularLocation>
        <location evidence="1">Membrane</location>
        <topology evidence="1">Single-pass membrane protein</topology>
    </subcellularLocation>
</comment>
<name>A0A2S8SUZ8_9BACT</name>
<dbReference type="PANTHER" id="PTHR30627">
    <property type="entry name" value="PEPTIDOGLYCAN D,D-TRANSPEPTIDASE"/>
    <property type="match status" value="1"/>
</dbReference>
<dbReference type="GO" id="GO:0008658">
    <property type="term" value="F:penicillin binding"/>
    <property type="evidence" value="ECO:0007669"/>
    <property type="project" value="InterPro"/>
</dbReference>
<reference evidence="17 18" key="1">
    <citation type="journal article" date="2018" name="Syst. Appl. Microbiol.">
        <title>Abditibacterium utsteinense sp. nov., the first cultivated member of candidate phylum FBP, isolated from ice-free Antarctic soil samples.</title>
        <authorList>
            <person name="Tahon G."/>
            <person name="Tytgat B."/>
            <person name="Lebbe L."/>
            <person name="Carlier A."/>
            <person name="Willems A."/>
        </authorList>
    </citation>
    <scope>NUCLEOTIDE SEQUENCE [LARGE SCALE GENOMIC DNA]</scope>
    <source>
        <strain evidence="17 18">LMG 29911</strain>
    </source>
</reference>
<evidence type="ECO:0000256" key="2">
    <source>
        <dbReference type="ARBA" id="ARBA00004236"/>
    </source>
</evidence>
<evidence type="ECO:0000256" key="9">
    <source>
        <dbReference type="ARBA" id="ARBA00022960"/>
    </source>
</evidence>
<dbReference type="InterPro" id="IPR005311">
    <property type="entry name" value="PBP_dimer"/>
</dbReference>
<dbReference type="GO" id="GO:0071555">
    <property type="term" value="P:cell wall organization"/>
    <property type="evidence" value="ECO:0007669"/>
    <property type="project" value="UniProtKB-KW"/>
</dbReference>
<evidence type="ECO:0000256" key="6">
    <source>
        <dbReference type="ARBA" id="ARBA00022670"/>
    </source>
</evidence>
<organism evidence="17 18">
    <name type="scientific">Abditibacterium utsteinense</name>
    <dbReference type="NCBI Taxonomy" id="1960156"/>
    <lineage>
        <taxon>Bacteria</taxon>
        <taxon>Pseudomonadati</taxon>
        <taxon>Abditibacteriota</taxon>
        <taxon>Abditibacteriia</taxon>
        <taxon>Abditibacteriales</taxon>
        <taxon>Abditibacteriaceae</taxon>
        <taxon>Abditibacterium</taxon>
    </lineage>
</organism>
<keyword evidence="3" id="KW-1003">Cell membrane</keyword>
<keyword evidence="13" id="KW-0961">Cell wall biogenesis/degradation</keyword>
<dbReference type="OrthoDB" id="9766847at2"/>
<dbReference type="Pfam" id="PF00905">
    <property type="entry name" value="Transpeptidase"/>
    <property type="match status" value="1"/>
</dbReference>
<dbReference type="AlphaFoldDB" id="A0A2S8SUZ8"/>
<keyword evidence="11 14" id="KW-1133">Transmembrane helix</keyword>
<evidence type="ECO:0000256" key="5">
    <source>
        <dbReference type="ARBA" id="ARBA00022645"/>
    </source>
</evidence>
<dbReference type="GO" id="GO:0009252">
    <property type="term" value="P:peptidoglycan biosynthetic process"/>
    <property type="evidence" value="ECO:0007669"/>
    <property type="project" value="UniProtKB-KW"/>
</dbReference>
<dbReference type="SUPFAM" id="SSF56601">
    <property type="entry name" value="beta-lactamase/transpeptidase-like"/>
    <property type="match status" value="1"/>
</dbReference>
<keyword evidence="6" id="KW-0645">Protease</keyword>
<dbReference type="RefSeq" id="WP_157947550.1">
    <property type="nucleotide sequence ID" value="NZ_NIGF01000004.1"/>
</dbReference>
<dbReference type="GO" id="GO:0016740">
    <property type="term" value="F:transferase activity"/>
    <property type="evidence" value="ECO:0007669"/>
    <property type="project" value="UniProtKB-KW"/>
</dbReference>
<dbReference type="Gene3D" id="3.90.1310.10">
    <property type="entry name" value="Penicillin-binding protein 2a (Domain 2)"/>
    <property type="match status" value="1"/>
</dbReference>
<dbReference type="EMBL" id="NIGF01000004">
    <property type="protein sequence ID" value="PQV64612.1"/>
    <property type="molecule type" value="Genomic_DNA"/>
</dbReference>
<keyword evidence="5" id="KW-0121">Carboxypeptidase</keyword>
<dbReference type="GO" id="GO:0008360">
    <property type="term" value="P:regulation of cell shape"/>
    <property type="evidence" value="ECO:0007669"/>
    <property type="project" value="UniProtKB-KW"/>
</dbReference>
<evidence type="ECO:0000256" key="3">
    <source>
        <dbReference type="ARBA" id="ARBA00022475"/>
    </source>
</evidence>
<dbReference type="InterPro" id="IPR036138">
    <property type="entry name" value="PBP_dimer_sf"/>
</dbReference>
<comment type="caution">
    <text evidence="17">The sequence shown here is derived from an EMBL/GenBank/DDBJ whole genome shotgun (WGS) entry which is preliminary data.</text>
</comment>
<keyword evidence="12 14" id="KW-0472">Membrane</keyword>
<evidence type="ECO:0000259" key="15">
    <source>
        <dbReference type="Pfam" id="PF00905"/>
    </source>
</evidence>
<dbReference type="InterPro" id="IPR017790">
    <property type="entry name" value="Penicillin-binding_protein_2"/>
</dbReference>
<gene>
    <name evidence="17" type="ORF">B1R32_104105</name>
</gene>
<dbReference type="InterPro" id="IPR050515">
    <property type="entry name" value="Beta-lactam/transpept"/>
</dbReference>
<keyword evidence="8" id="KW-0378">Hydrolase</keyword>
<evidence type="ECO:0000256" key="10">
    <source>
        <dbReference type="ARBA" id="ARBA00022984"/>
    </source>
</evidence>
<feature type="domain" description="Penicillin-binding protein transpeptidase" evidence="15">
    <location>
        <begin position="290"/>
        <end position="620"/>
    </location>
</feature>
<keyword evidence="7 14" id="KW-0812">Transmembrane</keyword>
<dbReference type="SUPFAM" id="SSF56519">
    <property type="entry name" value="Penicillin binding protein dimerisation domain"/>
    <property type="match status" value="1"/>
</dbReference>
<evidence type="ECO:0000256" key="12">
    <source>
        <dbReference type="ARBA" id="ARBA00023136"/>
    </source>
</evidence>
<dbReference type="InterPro" id="IPR001460">
    <property type="entry name" value="PCN-bd_Tpept"/>
</dbReference>
<dbReference type="GO" id="GO:0009002">
    <property type="term" value="F:serine-type D-Ala-D-Ala carboxypeptidase activity"/>
    <property type="evidence" value="ECO:0007669"/>
    <property type="project" value="InterPro"/>
</dbReference>
<dbReference type="GO" id="GO:0005886">
    <property type="term" value="C:plasma membrane"/>
    <property type="evidence" value="ECO:0007669"/>
    <property type="project" value="UniProtKB-SubCell"/>
</dbReference>
<evidence type="ECO:0000256" key="7">
    <source>
        <dbReference type="ARBA" id="ARBA00022692"/>
    </source>
</evidence>
<dbReference type="InParanoid" id="A0A2S8SUZ8"/>
<proteinExistence type="predicted"/>
<dbReference type="Gene3D" id="3.40.710.10">
    <property type="entry name" value="DD-peptidase/beta-lactamase superfamily"/>
    <property type="match status" value="1"/>
</dbReference>